<dbReference type="AlphaFoldDB" id="A0AAE3GL72"/>
<dbReference type="EMBL" id="JAMTCK010000018">
    <property type="protein sequence ID" value="MCP2169439.1"/>
    <property type="molecule type" value="Genomic_DNA"/>
</dbReference>
<feature type="signal peptide" evidence="1">
    <location>
        <begin position="1"/>
        <end position="32"/>
    </location>
</feature>
<protein>
    <recommendedName>
        <fullName evidence="4">Spore-associated protein A</fullName>
    </recommendedName>
</protein>
<accession>A0AAE3GL72</accession>
<keyword evidence="3" id="KW-1185">Reference proteome</keyword>
<feature type="chain" id="PRO_5042158979" description="Spore-associated protein A" evidence="1">
    <location>
        <begin position="33"/>
        <end position="139"/>
    </location>
</feature>
<comment type="caution">
    <text evidence="2">The sequence shown here is derived from an EMBL/GenBank/DDBJ whole genome shotgun (WGS) entry which is preliminary data.</text>
</comment>
<dbReference type="Proteomes" id="UP001206128">
    <property type="component" value="Unassembled WGS sequence"/>
</dbReference>
<dbReference type="RefSeq" id="WP_253778212.1">
    <property type="nucleotide sequence ID" value="NZ_JAMTCK010000018.1"/>
</dbReference>
<evidence type="ECO:0008006" key="4">
    <source>
        <dbReference type="Google" id="ProtNLM"/>
    </source>
</evidence>
<sequence>MTRARNLRTAGAALLLGVAAVGVNTTAASASANPYTPEQACGSGYAVVASAPVGTDGTTYLLYHSAVSTSCVVTMKSALVGTASAVSAFVEPKGGTRVTDSGSFSYYAGPVRAKAASGCVSWGGSGRAVAVAVNYSNCP</sequence>
<keyword evidence="1" id="KW-0732">Signal</keyword>
<name>A0AAE3GL72_9PSEU</name>
<proteinExistence type="predicted"/>
<gene>
    <name evidence="2" type="ORF">LX83_006324</name>
</gene>
<organism evidence="2 3">
    <name type="scientific">Goodfellowiella coeruleoviolacea</name>
    <dbReference type="NCBI Taxonomy" id="334858"/>
    <lineage>
        <taxon>Bacteria</taxon>
        <taxon>Bacillati</taxon>
        <taxon>Actinomycetota</taxon>
        <taxon>Actinomycetes</taxon>
        <taxon>Pseudonocardiales</taxon>
        <taxon>Pseudonocardiaceae</taxon>
        <taxon>Goodfellowiella</taxon>
    </lineage>
</organism>
<evidence type="ECO:0000313" key="3">
    <source>
        <dbReference type="Proteomes" id="UP001206128"/>
    </source>
</evidence>
<evidence type="ECO:0000256" key="1">
    <source>
        <dbReference type="SAM" id="SignalP"/>
    </source>
</evidence>
<evidence type="ECO:0000313" key="2">
    <source>
        <dbReference type="EMBL" id="MCP2169439.1"/>
    </source>
</evidence>
<reference evidence="2" key="1">
    <citation type="submission" date="2022-06" db="EMBL/GenBank/DDBJ databases">
        <title>Genomic Encyclopedia of Archaeal and Bacterial Type Strains, Phase II (KMG-II): from individual species to whole genera.</title>
        <authorList>
            <person name="Goeker M."/>
        </authorList>
    </citation>
    <scope>NUCLEOTIDE SEQUENCE</scope>
    <source>
        <strain evidence="2">DSM 43935</strain>
    </source>
</reference>